<dbReference type="KEGG" id="rsq:Rsph17025_1364"/>
<dbReference type="EMBL" id="CP000661">
    <property type="protein sequence ID" value="ABP70261.1"/>
    <property type="molecule type" value="Genomic_DNA"/>
</dbReference>
<reference evidence="1" key="1">
    <citation type="submission" date="2007-04" db="EMBL/GenBank/DDBJ databases">
        <title>Complete sequence of chromosome of Rhodobacter sphaeroides ATCC 17025.</title>
        <authorList>
            <consortium name="US DOE Joint Genome Institute"/>
            <person name="Copeland A."/>
            <person name="Lucas S."/>
            <person name="Lapidus A."/>
            <person name="Barry K."/>
            <person name="Detter J.C."/>
            <person name="Glavina del Rio T."/>
            <person name="Hammon N."/>
            <person name="Israni S."/>
            <person name="Dalin E."/>
            <person name="Tice H."/>
            <person name="Pitluck S."/>
            <person name="Chertkov O."/>
            <person name="Brettin T."/>
            <person name="Bruce D."/>
            <person name="Han C."/>
            <person name="Schmutz J."/>
            <person name="Larimer F."/>
            <person name="Land M."/>
            <person name="Hauser L."/>
            <person name="Kyrpides N."/>
            <person name="Kim E."/>
            <person name="Richardson P."/>
            <person name="Mackenzie C."/>
            <person name="Choudhary M."/>
            <person name="Donohue T.J."/>
            <person name="Kaplan S."/>
        </authorList>
    </citation>
    <scope>NUCLEOTIDE SEQUENCE [LARGE SCALE GENOMIC DNA]</scope>
    <source>
        <strain evidence="1">ATCC 17025</strain>
    </source>
</reference>
<protein>
    <recommendedName>
        <fullName evidence="2">Phage tail protein</fullName>
    </recommendedName>
</protein>
<accession>A4WS97</accession>
<dbReference type="HOGENOM" id="CLU_1814341_0_0_5"/>
<sequence>MLYPVAGSKVFIGGAQEGRGFEGATAARFASETWTEIEEVEFLGGLGTSWRIADLEPPMNLQQVRYVKEFMIGGIVQLVMGNVPVGAGQQRLWSAMRSEENFAFRLVFPPPPAGAQQIRYWVALVGALEEVFDVANSVMKLQVTLHLNSQVVQE</sequence>
<dbReference type="eggNOG" id="ENOG5034ANK">
    <property type="taxonomic scope" value="Bacteria"/>
</dbReference>
<organism evidence="1">
    <name type="scientific">Cereibacter sphaeroides (strain ATCC 17025 / ATH 2.4.3)</name>
    <name type="common">Rhodobacter sphaeroides</name>
    <dbReference type="NCBI Taxonomy" id="349102"/>
    <lineage>
        <taxon>Bacteria</taxon>
        <taxon>Pseudomonadati</taxon>
        <taxon>Pseudomonadota</taxon>
        <taxon>Alphaproteobacteria</taxon>
        <taxon>Rhodobacterales</taxon>
        <taxon>Paracoccaceae</taxon>
        <taxon>Cereibacter</taxon>
    </lineage>
</organism>
<name>A4WS97_CERS5</name>
<dbReference type="STRING" id="349102.Rsph17025_1364"/>
<evidence type="ECO:0008006" key="2">
    <source>
        <dbReference type="Google" id="ProtNLM"/>
    </source>
</evidence>
<proteinExistence type="predicted"/>
<dbReference type="AlphaFoldDB" id="A4WS97"/>
<gene>
    <name evidence="1" type="ordered locus">Rsph17025_1364</name>
</gene>
<dbReference type="Gene3D" id="4.10.410.40">
    <property type="match status" value="1"/>
</dbReference>
<dbReference type="BioCyc" id="RSPH349102:G1G8M-1402-MONOMER"/>
<evidence type="ECO:0000313" key="1">
    <source>
        <dbReference type="EMBL" id="ABP70261.1"/>
    </source>
</evidence>